<accession>A0AAV9UX44</accession>
<evidence type="ECO:0000256" key="4">
    <source>
        <dbReference type="ARBA" id="ARBA00093447"/>
    </source>
</evidence>
<keyword evidence="2" id="KW-0809">Transit peptide</keyword>
<keyword evidence="8" id="KW-1185">Reference proteome</keyword>
<evidence type="ECO:0000256" key="2">
    <source>
        <dbReference type="ARBA" id="ARBA00022946"/>
    </source>
</evidence>
<dbReference type="EMBL" id="JAVHNQ010000004">
    <property type="protein sequence ID" value="KAK6350169.1"/>
    <property type="molecule type" value="Genomic_DNA"/>
</dbReference>
<keyword evidence="3" id="KW-0496">Mitochondrion</keyword>
<protein>
    <recommendedName>
        <fullName evidence="5">Iron-sulfur cluster assembly factor IBA57 homolog, mitochondrial</fullName>
    </recommendedName>
</protein>
<evidence type="ECO:0000313" key="7">
    <source>
        <dbReference type="EMBL" id="KAK6350169.1"/>
    </source>
</evidence>
<comment type="caution">
    <text evidence="7">The sequence shown here is derived from an EMBL/GenBank/DDBJ whole genome shotgun (WGS) entry which is preliminary data.</text>
</comment>
<dbReference type="NCBIfam" id="TIGR03317">
    <property type="entry name" value="ygfZ_signature"/>
    <property type="match status" value="1"/>
</dbReference>
<evidence type="ECO:0000313" key="8">
    <source>
        <dbReference type="Proteomes" id="UP001375240"/>
    </source>
</evidence>
<name>A0AAV9UX44_9PEZI</name>
<dbReference type="GO" id="GO:0005759">
    <property type="term" value="C:mitochondrial matrix"/>
    <property type="evidence" value="ECO:0007669"/>
    <property type="project" value="UniProtKB-SubCell"/>
</dbReference>
<evidence type="ECO:0000256" key="5">
    <source>
        <dbReference type="ARBA" id="ARBA00093637"/>
    </source>
</evidence>
<organism evidence="7 8">
    <name type="scientific">Orbilia brochopaga</name>
    <dbReference type="NCBI Taxonomy" id="3140254"/>
    <lineage>
        <taxon>Eukaryota</taxon>
        <taxon>Fungi</taxon>
        <taxon>Dikarya</taxon>
        <taxon>Ascomycota</taxon>
        <taxon>Pezizomycotina</taxon>
        <taxon>Orbiliomycetes</taxon>
        <taxon>Orbiliales</taxon>
        <taxon>Orbiliaceae</taxon>
        <taxon>Orbilia</taxon>
    </lineage>
</organism>
<dbReference type="Proteomes" id="UP001375240">
    <property type="component" value="Unassembled WGS sequence"/>
</dbReference>
<dbReference type="GO" id="GO:0016226">
    <property type="term" value="P:iron-sulfur cluster assembly"/>
    <property type="evidence" value="ECO:0007669"/>
    <property type="project" value="TreeGrafter"/>
</dbReference>
<dbReference type="InterPro" id="IPR057460">
    <property type="entry name" value="CAF17_C"/>
</dbReference>
<dbReference type="SUPFAM" id="SSF103025">
    <property type="entry name" value="Folate-binding domain"/>
    <property type="match status" value="1"/>
</dbReference>
<evidence type="ECO:0000256" key="3">
    <source>
        <dbReference type="ARBA" id="ARBA00023128"/>
    </source>
</evidence>
<feature type="domain" description="CAF17 C-terminal" evidence="6">
    <location>
        <begin position="291"/>
        <end position="401"/>
    </location>
</feature>
<evidence type="ECO:0000259" key="6">
    <source>
        <dbReference type="Pfam" id="PF25455"/>
    </source>
</evidence>
<sequence>MSCRSALSRRFDYICRSCLQKRSLSTARSLAEAANTPAHSETQRLVLPPSPPAENRTFRLSESRKLIAIQGIDTVKFLNGITTNTLPDAKSVEGLYSGFLTAQGRVLYDVFIYPTNHTRNPALINGSDDPSFLIDVGAALAPELLRHLRRYKLRSKFTMSLIDGFDVWSVPNSFRVGDTTTSSTAASLRIGCVDPRAPGMGRRVVLPSTIDEATARAAAFEDVPTAAADDELAYRLKRYLLGVPEAPGEIISGSALPQESNMDYMSGINFHKGCYLGQELTIRTRHTGVVRKRILPVQLYMGSARPAVGSSAPVYDPSFAPPVPLPTGGNISRVNKKARSAGKFFGSVGNVGLALCRLEIMTSISLGEGPGYDPEVDEFKVDTDAGEGEEVKIKAFVPEWHTTGTITNEVA</sequence>
<dbReference type="Pfam" id="PF25455">
    <property type="entry name" value="Beta-barrel_CAF17_C"/>
    <property type="match status" value="1"/>
</dbReference>
<dbReference type="Gene3D" id="3.30.1360.120">
    <property type="entry name" value="Probable tRNA modification gtpase trme, domain 1"/>
    <property type="match status" value="1"/>
</dbReference>
<dbReference type="InterPro" id="IPR027266">
    <property type="entry name" value="TrmE/GcvT-like"/>
</dbReference>
<evidence type="ECO:0000256" key="1">
    <source>
        <dbReference type="ARBA" id="ARBA00004305"/>
    </source>
</evidence>
<dbReference type="InterPro" id="IPR017703">
    <property type="entry name" value="YgfZ/GCV_T_CS"/>
</dbReference>
<comment type="similarity">
    <text evidence="4">Belongs to the GcvT family. CAF17/IBA57 subfamily.</text>
</comment>
<dbReference type="PANTHER" id="PTHR22602:SF0">
    <property type="entry name" value="TRANSFERASE CAF17, MITOCHONDRIAL-RELATED"/>
    <property type="match status" value="1"/>
</dbReference>
<gene>
    <name evidence="7" type="primary">CAF17</name>
    <name evidence="7" type="ORF">TWF696_006413</name>
</gene>
<reference evidence="7 8" key="1">
    <citation type="submission" date="2019-10" db="EMBL/GenBank/DDBJ databases">
        <authorList>
            <person name="Palmer J.M."/>
        </authorList>
    </citation>
    <scope>NUCLEOTIDE SEQUENCE [LARGE SCALE GENOMIC DNA]</scope>
    <source>
        <strain evidence="7 8">TWF696</strain>
    </source>
</reference>
<dbReference type="InterPro" id="IPR045179">
    <property type="entry name" value="YgfZ/GcvT"/>
</dbReference>
<comment type="subcellular location">
    <subcellularLocation>
        <location evidence="1">Mitochondrion matrix</location>
    </subcellularLocation>
</comment>
<dbReference type="PANTHER" id="PTHR22602">
    <property type="entry name" value="TRANSFERASE CAF17, MITOCHONDRIAL-RELATED"/>
    <property type="match status" value="1"/>
</dbReference>
<dbReference type="AlphaFoldDB" id="A0AAV9UX44"/>
<proteinExistence type="inferred from homology"/>